<comment type="cofactor">
    <cofactor evidence="1">
        <name>FAD</name>
        <dbReference type="ChEBI" id="CHEBI:57692"/>
    </cofactor>
</comment>
<protein>
    <submittedName>
        <fullName evidence="6">FAD-binding oxidoreductase</fullName>
    </submittedName>
</protein>
<dbReference type="Gene3D" id="3.30.465.10">
    <property type="match status" value="1"/>
</dbReference>
<dbReference type="PROSITE" id="PS51387">
    <property type="entry name" value="FAD_PCMH"/>
    <property type="match status" value="1"/>
</dbReference>
<dbReference type="Pfam" id="PF01565">
    <property type="entry name" value="FAD_binding_4"/>
    <property type="match status" value="1"/>
</dbReference>
<evidence type="ECO:0000259" key="5">
    <source>
        <dbReference type="PROSITE" id="PS51387"/>
    </source>
</evidence>
<evidence type="ECO:0000256" key="1">
    <source>
        <dbReference type="ARBA" id="ARBA00001974"/>
    </source>
</evidence>
<dbReference type="InterPro" id="IPR016164">
    <property type="entry name" value="FAD-linked_Oxase-like_C"/>
</dbReference>
<reference evidence="6 7" key="1">
    <citation type="submission" date="2018-03" db="EMBL/GenBank/DDBJ databases">
        <title>The ancient ancestry and fast evolution of plastids.</title>
        <authorList>
            <person name="Moore K.R."/>
            <person name="Magnabosco C."/>
            <person name="Momper L."/>
            <person name="Gold D.A."/>
            <person name="Bosak T."/>
            <person name="Fournier G.P."/>
        </authorList>
    </citation>
    <scope>NUCLEOTIDE SEQUENCE [LARGE SCALE GENOMIC DNA]</scope>
    <source>
        <strain evidence="6 7">CCALA 037</strain>
    </source>
</reference>
<dbReference type="GO" id="GO:0071949">
    <property type="term" value="F:FAD binding"/>
    <property type="evidence" value="ECO:0007669"/>
    <property type="project" value="InterPro"/>
</dbReference>
<feature type="domain" description="FAD-binding PCMH-type" evidence="5">
    <location>
        <begin position="1"/>
        <end position="184"/>
    </location>
</feature>
<dbReference type="Pfam" id="PF02913">
    <property type="entry name" value="FAD-oxidase_C"/>
    <property type="match status" value="1"/>
</dbReference>
<keyword evidence="4" id="KW-0560">Oxidoreductase</keyword>
<dbReference type="InterPro" id="IPR036318">
    <property type="entry name" value="FAD-bd_PCMH-like_sf"/>
</dbReference>
<dbReference type="SUPFAM" id="SSF55103">
    <property type="entry name" value="FAD-linked oxidases, C-terminal domain"/>
    <property type="match status" value="1"/>
</dbReference>
<dbReference type="EMBL" id="PVWO01000095">
    <property type="protein sequence ID" value="PSB57052.1"/>
    <property type="molecule type" value="Genomic_DNA"/>
</dbReference>
<evidence type="ECO:0000256" key="3">
    <source>
        <dbReference type="ARBA" id="ARBA00022827"/>
    </source>
</evidence>
<dbReference type="InterPro" id="IPR016171">
    <property type="entry name" value="Vanillyl_alc_oxidase_C-sub2"/>
</dbReference>
<evidence type="ECO:0000256" key="4">
    <source>
        <dbReference type="ARBA" id="ARBA00023002"/>
    </source>
</evidence>
<evidence type="ECO:0000313" key="6">
    <source>
        <dbReference type="EMBL" id="PSB57052.1"/>
    </source>
</evidence>
<name>A0A2T1GH94_9CYAN</name>
<evidence type="ECO:0000313" key="7">
    <source>
        <dbReference type="Proteomes" id="UP000238937"/>
    </source>
</evidence>
<proteinExistence type="predicted"/>
<sequence>MDDSINNISLPIGLPKNVEELAELIVIANRERSPVAIAGNSTKLDWGGIVTGAKSLVSTQNLDRSIAHAVGDLTVTVEAGMTFASLQTILVAAGQFLPLDPAYPDRATIGGIIATADAGSLRHRYGGVRDLLLGITFVRADGKIAKAGGRVVKNVAGYDMMKLFTGSYGTLGILTEVTFRVYPLPTNFGTVILTGAPEKLAQAAKTLLASTLTSIAADVVSTAFSQALDISNTPSLVVKFATIPESIDRQSAQLLEIGKSLGLKGGIWQGTQAEHLWSGIQTGIWGTTPIGCKLGVRLTAAVDTIATLDRETANTAKGVIHLNSGIGACALSDAKHIAPLRNHCEASGGFLSVLQAPGEIKQQLDVWGYRGNAVPLMQQIKQQFDPANILNPGRCF</sequence>
<dbReference type="InterPro" id="IPR006094">
    <property type="entry name" value="Oxid_FAD_bind_N"/>
</dbReference>
<keyword evidence="3" id="KW-0274">FAD</keyword>
<dbReference type="InterPro" id="IPR004113">
    <property type="entry name" value="FAD-bd_oxidored_4_C"/>
</dbReference>
<dbReference type="SUPFAM" id="SSF56176">
    <property type="entry name" value="FAD-binding/transporter-associated domain-like"/>
    <property type="match status" value="1"/>
</dbReference>
<dbReference type="GO" id="GO:0016491">
    <property type="term" value="F:oxidoreductase activity"/>
    <property type="evidence" value="ECO:0007669"/>
    <property type="project" value="UniProtKB-KW"/>
</dbReference>
<dbReference type="Gene3D" id="1.10.45.10">
    <property type="entry name" value="Vanillyl-alcohol Oxidase, Chain A, domain 4"/>
    <property type="match status" value="1"/>
</dbReference>
<evidence type="ECO:0000256" key="2">
    <source>
        <dbReference type="ARBA" id="ARBA00022630"/>
    </source>
</evidence>
<dbReference type="PANTHER" id="PTHR11748">
    <property type="entry name" value="D-LACTATE DEHYDROGENASE"/>
    <property type="match status" value="1"/>
</dbReference>
<dbReference type="PANTHER" id="PTHR11748:SF103">
    <property type="entry name" value="GLYCOLATE OXIDASE SUBUNIT GLCE"/>
    <property type="match status" value="1"/>
</dbReference>
<comment type="caution">
    <text evidence="6">The sequence shown here is derived from an EMBL/GenBank/DDBJ whole genome shotgun (WGS) entry which is preliminary data.</text>
</comment>
<dbReference type="Proteomes" id="UP000238937">
    <property type="component" value="Unassembled WGS sequence"/>
</dbReference>
<dbReference type="AlphaFoldDB" id="A0A2T1GH94"/>
<keyword evidence="2" id="KW-0285">Flavoprotein</keyword>
<dbReference type="InterPro" id="IPR016166">
    <property type="entry name" value="FAD-bd_PCMH"/>
</dbReference>
<dbReference type="InterPro" id="IPR016169">
    <property type="entry name" value="FAD-bd_PCMH_sub2"/>
</dbReference>
<keyword evidence="7" id="KW-1185">Reference proteome</keyword>
<accession>A0A2T1GH94</accession>
<dbReference type="OrthoDB" id="9767256at2"/>
<organism evidence="6 7">
    <name type="scientific">Chamaesiphon polymorphus CCALA 037</name>
    <dbReference type="NCBI Taxonomy" id="2107692"/>
    <lineage>
        <taxon>Bacteria</taxon>
        <taxon>Bacillati</taxon>
        <taxon>Cyanobacteriota</taxon>
        <taxon>Cyanophyceae</taxon>
        <taxon>Gomontiellales</taxon>
        <taxon>Chamaesiphonaceae</taxon>
        <taxon>Chamaesiphon</taxon>
    </lineage>
</organism>
<gene>
    <name evidence="6" type="ORF">C7B77_09765</name>
</gene>